<dbReference type="InterPro" id="IPR001962">
    <property type="entry name" value="Asn_synthase"/>
</dbReference>
<dbReference type="Gene3D" id="3.40.50.620">
    <property type="entry name" value="HUPs"/>
    <property type="match status" value="1"/>
</dbReference>
<evidence type="ECO:0000256" key="4">
    <source>
        <dbReference type="ARBA" id="ARBA00048741"/>
    </source>
</evidence>
<dbReference type="InterPro" id="IPR029055">
    <property type="entry name" value="Ntn_hydrolases_N"/>
</dbReference>
<gene>
    <name evidence="7" type="ORF">OHJ16_08970</name>
</gene>
<proteinExistence type="predicted"/>
<evidence type="ECO:0000313" key="7">
    <source>
        <dbReference type="EMBL" id="MCZ0858172.1"/>
    </source>
</evidence>
<evidence type="ECO:0000256" key="5">
    <source>
        <dbReference type="SAM" id="MobiDB-lite"/>
    </source>
</evidence>
<accession>A0ABT4I8V0</accession>
<organism evidence="7 8">
    <name type="scientific">Actinomyces israelii</name>
    <dbReference type="NCBI Taxonomy" id="1659"/>
    <lineage>
        <taxon>Bacteria</taxon>
        <taxon>Bacillati</taxon>
        <taxon>Actinomycetota</taxon>
        <taxon>Actinomycetes</taxon>
        <taxon>Actinomycetales</taxon>
        <taxon>Actinomycetaceae</taxon>
        <taxon>Actinomyces</taxon>
    </lineage>
</organism>
<sequence>MQIDLRLTAPGWAESSGSTDPGGADSAVVVVRADRPCADPVSPAVLRDHPGRLAAVRVEEERVVLAVDRLRSWPLFWTVTGRGDDRRLLVADSAEAVLGALEDPAACPAALEELQDAGFVTGPRTFLEGVHQVEQGAVVAVDRSTGRPAQDDYAFFRYADDEVDDPEAFGGLFLEALDAAMGRLLERAAGRRLAIPLSGGLDSRLLVAWLRLHGVEDVMTFTYGLPGSREMAVSQSVARSAGYPWHGVEIERPALLEVWNSERTASFLRQASALSALPHVQDWYALCRLVDDGVLRPGDVILPGHTIVGNMHDEKLLEEVPVSRAAIARALLRHHHSLRGRARRAERSAWTAPPVRRALTLGGMTAPTTQPAATAATQGRVVRSVIEGYNIRERQTKYINNSMRAYEQLGLEWALPMLDVEMWRAWARGSAALTATRSFYRSVIDDLWARVTGREPTGYFQATRVPAATRSRLRAGLEAMHLLGAAERGFSTWASLHSPMGFDALVTDMPRPLLTARLLGGWTVPGAWARAFTRDTWCEPAHLFGDLGRPA</sequence>
<name>A0ABT4I8V0_9ACTO</name>
<evidence type="ECO:0000259" key="6">
    <source>
        <dbReference type="Pfam" id="PF00733"/>
    </source>
</evidence>
<keyword evidence="8" id="KW-1185">Reference proteome</keyword>
<dbReference type="EC" id="6.3.5.4" evidence="2"/>
<feature type="region of interest" description="Disordered" evidence="5">
    <location>
        <begin position="1"/>
        <end position="25"/>
    </location>
</feature>
<dbReference type="SUPFAM" id="SSF52402">
    <property type="entry name" value="Adenine nucleotide alpha hydrolases-like"/>
    <property type="match status" value="1"/>
</dbReference>
<reference evidence="7" key="1">
    <citation type="submission" date="2022-10" db="EMBL/GenBank/DDBJ databases">
        <title>Genome sequence of Actinomyces israelii ATCC 10048.</title>
        <authorList>
            <person name="Watt R.M."/>
            <person name="Tong W.M."/>
        </authorList>
    </citation>
    <scope>NUCLEOTIDE SEQUENCE</scope>
    <source>
        <strain evidence="7">ATCC 10048</strain>
    </source>
</reference>
<comment type="pathway">
    <text evidence="1">Amino-acid biosynthesis; L-asparagine biosynthesis; L-asparagine from L-aspartate (L-Gln route): step 1/1.</text>
</comment>
<dbReference type="EMBL" id="JAPTMY010000018">
    <property type="protein sequence ID" value="MCZ0858172.1"/>
    <property type="molecule type" value="Genomic_DNA"/>
</dbReference>
<keyword evidence="3" id="KW-0028">Amino-acid biosynthesis</keyword>
<dbReference type="PANTHER" id="PTHR43284:SF1">
    <property type="entry name" value="ASPARAGINE SYNTHETASE"/>
    <property type="match status" value="1"/>
</dbReference>
<comment type="catalytic activity">
    <reaction evidence="4">
        <text>L-aspartate + L-glutamine + ATP + H2O = L-asparagine + L-glutamate + AMP + diphosphate + H(+)</text>
        <dbReference type="Rhea" id="RHEA:12228"/>
        <dbReference type="ChEBI" id="CHEBI:15377"/>
        <dbReference type="ChEBI" id="CHEBI:15378"/>
        <dbReference type="ChEBI" id="CHEBI:29985"/>
        <dbReference type="ChEBI" id="CHEBI:29991"/>
        <dbReference type="ChEBI" id="CHEBI:30616"/>
        <dbReference type="ChEBI" id="CHEBI:33019"/>
        <dbReference type="ChEBI" id="CHEBI:58048"/>
        <dbReference type="ChEBI" id="CHEBI:58359"/>
        <dbReference type="ChEBI" id="CHEBI:456215"/>
        <dbReference type="EC" id="6.3.5.4"/>
    </reaction>
</comment>
<comment type="caution">
    <text evidence="7">The sequence shown here is derived from an EMBL/GenBank/DDBJ whole genome shotgun (WGS) entry which is preliminary data.</text>
</comment>
<dbReference type="RefSeq" id="WP_268917620.1">
    <property type="nucleotide sequence ID" value="NZ_JAPTMY010000018.1"/>
</dbReference>
<feature type="domain" description="Asparagine synthetase" evidence="6">
    <location>
        <begin position="175"/>
        <end position="258"/>
    </location>
</feature>
<keyword evidence="3" id="KW-0061">Asparagine biosynthesis</keyword>
<dbReference type="Proteomes" id="UP001072034">
    <property type="component" value="Unassembled WGS sequence"/>
</dbReference>
<evidence type="ECO:0000256" key="1">
    <source>
        <dbReference type="ARBA" id="ARBA00005187"/>
    </source>
</evidence>
<dbReference type="InterPro" id="IPR051786">
    <property type="entry name" value="ASN_synthetase/amidase"/>
</dbReference>
<evidence type="ECO:0000256" key="2">
    <source>
        <dbReference type="ARBA" id="ARBA00012737"/>
    </source>
</evidence>
<protein>
    <recommendedName>
        <fullName evidence="2">asparagine synthase (glutamine-hydrolyzing)</fullName>
        <ecNumber evidence="2">6.3.5.4</ecNumber>
    </recommendedName>
</protein>
<dbReference type="SUPFAM" id="SSF56235">
    <property type="entry name" value="N-terminal nucleophile aminohydrolases (Ntn hydrolases)"/>
    <property type="match status" value="1"/>
</dbReference>
<dbReference type="InterPro" id="IPR014729">
    <property type="entry name" value="Rossmann-like_a/b/a_fold"/>
</dbReference>
<evidence type="ECO:0000313" key="8">
    <source>
        <dbReference type="Proteomes" id="UP001072034"/>
    </source>
</evidence>
<evidence type="ECO:0000256" key="3">
    <source>
        <dbReference type="ARBA" id="ARBA00022888"/>
    </source>
</evidence>
<dbReference type="PANTHER" id="PTHR43284">
    <property type="entry name" value="ASPARAGINE SYNTHETASE (GLUTAMINE-HYDROLYZING)"/>
    <property type="match status" value="1"/>
</dbReference>
<dbReference type="Pfam" id="PF00733">
    <property type="entry name" value="Asn_synthase"/>
    <property type="match status" value="1"/>
</dbReference>